<reference evidence="14" key="1">
    <citation type="submission" date="2023-08" db="EMBL/GenBank/DDBJ databases">
        <title>Pelteobagrus vachellii genome.</title>
        <authorList>
            <person name="Liu H."/>
        </authorList>
    </citation>
    <scope>NUCLEOTIDE SEQUENCE</scope>
    <source>
        <strain evidence="14">PRFRI_2022a</strain>
        <tissue evidence="14">Muscle</tissue>
    </source>
</reference>
<keyword evidence="10" id="KW-0325">Glycoprotein</keyword>
<dbReference type="CDD" id="cd00054">
    <property type="entry name" value="EGF_CA"/>
    <property type="match status" value="2"/>
</dbReference>
<dbReference type="InterPro" id="IPR026823">
    <property type="entry name" value="cEGF"/>
</dbReference>
<dbReference type="InterPro" id="IPR000742">
    <property type="entry name" value="EGF"/>
</dbReference>
<evidence type="ECO:0000256" key="7">
    <source>
        <dbReference type="ARBA" id="ARBA00022737"/>
    </source>
</evidence>
<evidence type="ECO:0000313" key="15">
    <source>
        <dbReference type="Proteomes" id="UP001187315"/>
    </source>
</evidence>
<evidence type="ECO:0000256" key="3">
    <source>
        <dbReference type="ARBA" id="ARBA00022525"/>
    </source>
</evidence>
<evidence type="ECO:0000256" key="5">
    <source>
        <dbReference type="ARBA" id="ARBA00022536"/>
    </source>
</evidence>
<dbReference type="PANTHER" id="PTHR24034:SF94">
    <property type="entry name" value="FIBULIN-7"/>
    <property type="match status" value="1"/>
</dbReference>
<dbReference type="Pfam" id="PF12662">
    <property type="entry name" value="cEGF"/>
    <property type="match status" value="1"/>
</dbReference>
<evidence type="ECO:0000256" key="10">
    <source>
        <dbReference type="ARBA" id="ARBA00023180"/>
    </source>
</evidence>
<dbReference type="InterPro" id="IPR055088">
    <property type="entry name" value="Fibulin_C"/>
</dbReference>
<keyword evidence="7" id="KW-0677">Repeat</keyword>
<evidence type="ECO:0000256" key="2">
    <source>
        <dbReference type="ARBA" id="ARBA00006127"/>
    </source>
</evidence>
<dbReference type="EMBL" id="JAVHJS010000007">
    <property type="protein sequence ID" value="KAK2852949.1"/>
    <property type="molecule type" value="Genomic_DNA"/>
</dbReference>
<evidence type="ECO:0000259" key="13">
    <source>
        <dbReference type="PROSITE" id="PS50923"/>
    </source>
</evidence>
<keyword evidence="9 11" id="KW-1015">Disulfide bond</keyword>
<dbReference type="AlphaFoldDB" id="A0AA88N6Q4"/>
<dbReference type="CDD" id="cd00033">
    <property type="entry name" value="CCP"/>
    <property type="match status" value="1"/>
</dbReference>
<name>A0AA88N6Q4_TACVA</name>
<feature type="disulfide bond" evidence="11">
    <location>
        <begin position="111"/>
        <end position="138"/>
    </location>
</feature>
<keyword evidence="5" id="KW-0245">EGF-like domain</keyword>
<evidence type="ECO:0000256" key="4">
    <source>
        <dbReference type="ARBA" id="ARBA00022530"/>
    </source>
</evidence>
<gene>
    <name evidence="14" type="ORF">Q7C36_008150</name>
</gene>
<dbReference type="SUPFAM" id="SSF57196">
    <property type="entry name" value="EGF/Laminin"/>
    <property type="match status" value="1"/>
</dbReference>
<organism evidence="14 15">
    <name type="scientific">Tachysurus vachellii</name>
    <name type="common">Darkbarbel catfish</name>
    <name type="synonym">Pelteobagrus vachellii</name>
    <dbReference type="NCBI Taxonomy" id="175792"/>
    <lineage>
        <taxon>Eukaryota</taxon>
        <taxon>Metazoa</taxon>
        <taxon>Chordata</taxon>
        <taxon>Craniata</taxon>
        <taxon>Vertebrata</taxon>
        <taxon>Euteleostomi</taxon>
        <taxon>Actinopterygii</taxon>
        <taxon>Neopterygii</taxon>
        <taxon>Teleostei</taxon>
        <taxon>Ostariophysi</taxon>
        <taxon>Siluriformes</taxon>
        <taxon>Bagridae</taxon>
        <taxon>Tachysurus</taxon>
    </lineage>
</organism>
<keyword evidence="3" id="KW-0964">Secreted</keyword>
<evidence type="ECO:0000313" key="14">
    <source>
        <dbReference type="EMBL" id="KAK2852949.1"/>
    </source>
</evidence>
<dbReference type="InterPro" id="IPR000436">
    <property type="entry name" value="Sushi_SCR_CCP_dom"/>
</dbReference>
<proteinExistence type="inferred from homology"/>
<evidence type="ECO:0000256" key="6">
    <source>
        <dbReference type="ARBA" id="ARBA00022729"/>
    </source>
</evidence>
<keyword evidence="8" id="KW-0106">Calcium</keyword>
<dbReference type="FunFam" id="2.10.25.10:FF:000008">
    <property type="entry name" value="Signal peptide, CUB domain, EGF-like 2"/>
    <property type="match status" value="1"/>
</dbReference>
<feature type="chain" id="PRO_5041686365" description="Sushi domain-containing protein" evidence="12">
    <location>
        <begin position="28"/>
        <end position="401"/>
    </location>
</feature>
<evidence type="ECO:0000256" key="8">
    <source>
        <dbReference type="ARBA" id="ARBA00022837"/>
    </source>
</evidence>
<dbReference type="Pfam" id="PF00084">
    <property type="entry name" value="Sushi"/>
    <property type="match status" value="1"/>
</dbReference>
<evidence type="ECO:0000256" key="9">
    <source>
        <dbReference type="ARBA" id="ARBA00023157"/>
    </source>
</evidence>
<evidence type="ECO:0000256" key="11">
    <source>
        <dbReference type="PROSITE-ProRule" id="PRU00302"/>
    </source>
</evidence>
<comment type="similarity">
    <text evidence="2">Belongs to the fibulin family.</text>
</comment>
<dbReference type="Proteomes" id="UP001187315">
    <property type="component" value="Unassembled WGS sequence"/>
</dbReference>
<dbReference type="Gene3D" id="2.10.25.10">
    <property type="entry name" value="Laminin"/>
    <property type="match status" value="2"/>
</dbReference>
<dbReference type="InterPro" id="IPR000152">
    <property type="entry name" value="EGF-type_Asp/Asn_hydroxyl_site"/>
</dbReference>
<dbReference type="PANTHER" id="PTHR24034">
    <property type="entry name" value="EGF-LIKE DOMAIN-CONTAINING PROTEIN"/>
    <property type="match status" value="1"/>
</dbReference>
<protein>
    <recommendedName>
        <fullName evidence="13">Sushi domain-containing protein</fullName>
    </recommendedName>
</protein>
<sequence length="401" mass="43992">MSLSHQYRAVLFLSLLALHSCNDGMQGCIDKQRVIGVLRQMEKFLKGQEIRFTEGLRIMKSKLTNLQNSVSKFPQADQSSPSSICPALAAPTHGKKFGSKYLAGHEVHFMCSSGYHLVGSATRVCQENGSWSGVGALCKAPPEWSVVNDPEFSRKPHCTKVDQAQHCSCDAGFHMSGTSHSSICQDVNECEVYKTDSGLLCAHMCVNIPGSYRCSCPSGYKLLANGRSCEDVDECLTQQHNCSRGTTCVNTGGGFRCVNPECPHLHGNISYVKTSPLQCERNPCSMTSRTCHLAAKTVSYHYLSLPSNLPTPATLFRMATATAPGRPGPDSLRFSIVEGGDARGMFLMQRSDRQTGELILVQPLLGPQELSVDMEMAEYLDRTFQAKHLARVHVIISPYKF</sequence>
<dbReference type="InterPro" id="IPR018097">
    <property type="entry name" value="EGF_Ca-bd_CS"/>
</dbReference>
<keyword evidence="11" id="KW-0768">Sushi</keyword>
<dbReference type="PROSITE" id="PS50923">
    <property type="entry name" value="SUSHI"/>
    <property type="match status" value="1"/>
</dbReference>
<evidence type="ECO:0000256" key="1">
    <source>
        <dbReference type="ARBA" id="ARBA00004498"/>
    </source>
</evidence>
<dbReference type="InterPro" id="IPR001881">
    <property type="entry name" value="EGF-like_Ca-bd_dom"/>
</dbReference>
<dbReference type="PROSITE" id="PS00010">
    <property type="entry name" value="ASX_HYDROXYL"/>
    <property type="match status" value="1"/>
</dbReference>
<evidence type="ECO:0000256" key="12">
    <source>
        <dbReference type="SAM" id="SignalP"/>
    </source>
</evidence>
<dbReference type="PROSITE" id="PS01187">
    <property type="entry name" value="EGF_CA"/>
    <property type="match status" value="1"/>
</dbReference>
<keyword evidence="15" id="KW-1185">Reference proteome</keyword>
<dbReference type="GO" id="GO:0005509">
    <property type="term" value="F:calcium ion binding"/>
    <property type="evidence" value="ECO:0007669"/>
    <property type="project" value="InterPro"/>
</dbReference>
<comment type="caution">
    <text evidence="14">The sequence shown here is derived from an EMBL/GenBank/DDBJ whole genome shotgun (WGS) entry which is preliminary data.</text>
</comment>
<feature type="domain" description="Sushi" evidence="13">
    <location>
        <begin position="83"/>
        <end position="140"/>
    </location>
</feature>
<keyword evidence="6 12" id="KW-0732">Signal</keyword>
<dbReference type="SUPFAM" id="SSF57535">
    <property type="entry name" value="Complement control module/SCR domain"/>
    <property type="match status" value="1"/>
</dbReference>
<dbReference type="SMART" id="SM00179">
    <property type="entry name" value="EGF_CA"/>
    <property type="match status" value="2"/>
</dbReference>
<feature type="signal peptide" evidence="12">
    <location>
        <begin position="1"/>
        <end position="27"/>
    </location>
</feature>
<accession>A0AA88N6Q4</accession>
<keyword evidence="4" id="KW-0272">Extracellular matrix</keyword>
<dbReference type="SMART" id="SM00181">
    <property type="entry name" value="EGF"/>
    <property type="match status" value="2"/>
</dbReference>
<dbReference type="SMART" id="SM00032">
    <property type="entry name" value="CCP"/>
    <property type="match status" value="1"/>
</dbReference>
<dbReference type="InterPro" id="IPR050751">
    <property type="entry name" value="ECM_structural_protein"/>
</dbReference>
<comment type="caution">
    <text evidence="11">Lacks conserved residue(s) required for the propagation of feature annotation.</text>
</comment>
<dbReference type="InterPro" id="IPR035976">
    <property type="entry name" value="Sushi/SCR/CCP_sf"/>
</dbReference>
<dbReference type="PROSITE" id="PS01186">
    <property type="entry name" value="EGF_2"/>
    <property type="match status" value="1"/>
</dbReference>
<dbReference type="Pfam" id="PF22914">
    <property type="entry name" value="Fibulin_C"/>
    <property type="match status" value="1"/>
</dbReference>
<dbReference type="Gene3D" id="2.10.70.10">
    <property type="entry name" value="Complement Module, domain 1"/>
    <property type="match status" value="1"/>
</dbReference>
<comment type="subcellular location">
    <subcellularLocation>
        <location evidence="1">Secreted</location>
        <location evidence="1">Extracellular space</location>
        <location evidence="1">Extracellular matrix</location>
    </subcellularLocation>
</comment>